<dbReference type="EMBL" id="JACHJG010000016">
    <property type="protein sequence ID" value="MBB4889928.1"/>
    <property type="molecule type" value="Genomic_DNA"/>
</dbReference>
<gene>
    <name evidence="2" type="ORF">FHS38_006006</name>
</gene>
<dbReference type="Proteomes" id="UP000556436">
    <property type="component" value="Unassembled WGS sequence"/>
</dbReference>
<feature type="region of interest" description="Disordered" evidence="1">
    <location>
        <begin position="484"/>
        <end position="516"/>
    </location>
</feature>
<evidence type="ECO:0000313" key="2">
    <source>
        <dbReference type="EMBL" id="MBB4889928.1"/>
    </source>
</evidence>
<evidence type="ECO:0008006" key="4">
    <source>
        <dbReference type="Google" id="ProtNLM"/>
    </source>
</evidence>
<organism evidence="2 3">
    <name type="scientific">Streptomyces netropsis</name>
    <name type="common">Streptoverticillium netropsis</name>
    <dbReference type="NCBI Taxonomy" id="55404"/>
    <lineage>
        <taxon>Bacteria</taxon>
        <taxon>Bacillati</taxon>
        <taxon>Actinomycetota</taxon>
        <taxon>Actinomycetes</taxon>
        <taxon>Kitasatosporales</taxon>
        <taxon>Streptomycetaceae</taxon>
        <taxon>Streptomyces</taxon>
    </lineage>
</organism>
<protein>
    <recommendedName>
        <fullName evidence="4">DUF3987 domain-containing protein</fullName>
    </recommendedName>
</protein>
<keyword evidence="3" id="KW-1185">Reference proteome</keyword>
<sequence length="516" mass="55196">MSTPEEMSPDLWEGFDQLDPEQITGPAWDEPVPITARPALPTFPVGTLPAWLGDMVRGVAEETQTPVDLAGCLALAVIATAAGGRAKVCVRGHWREPVNLYTAIALDPGNRKSAVFDLMVRPLLDVEKTLIELSGPVRAEAETTIRLAKSAADKAAQKAATAEPVARDALTAEAVALAQTVEEMTVPAVPQLIADDATPETIGTLLAQQDGRISCLSAEGELFDIIAGRYSGRPNMGMFLKGHAGDMVRVNRQGRESEHIDSPAVTIGLAIQPEVLDSLARIDGADGRGLLARFLYSKPLSLVGSRNLSPALLSEDTADLYARNLGGLTLALADWTDPAILTLTPEADAVILAFQKVTESRLGKGGSFAPIVKWASKRDGAVARIAGLLHLATHPEDGWHRPIEAATMAAATELGDYFTAHALDVFDAMTAAPARDTAYAVLAHLRSSRMDGFSKRELFRTLPRADFPAIGDLDPALALLEEHGWIRQQPQPPRTGRGGRPPSPRYDTHPRVTRSA</sequence>
<dbReference type="InterPro" id="IPR025048">
    <property type="entry name" value="DUF3987"/>
</dbReference>
<accession>A0A7W7LGP2</accession>
<evidence type="ECO:0000313" key="3">
    <source>
        <dbReference type="Proteomes" id="UP000556436"/>
    </source>
</evidence>
<name>A0A7W7LGP2_STRNE</name>
<reference evidence="2 3" key="1">
    <citation type="submission" date="2020-08" db="EMBL/GenBank/DDBJ databases">
        <title>Genomic Encyclopedia of Type Strains, Phase III (KMG-III): the genomes of soil and plant-associated and newly described type strains.</title>
        <authorList>
            <person name="Whitman W."/>
        </authorList>
    </citation>
    <scope>NUCLEOTIDE SEQUENCE [LARGE SCALE GENOMIC DNA]</scope>
    <source>
        <strain evidence="2 3">CECT 3265</strain>
    </source>
</reference>
<dbReference type="AlphaFoldDB" id="A0A7W7LGP2"/>
<proteinExistence type="predicted"/>
<dbReference type="Pfam" id="PF13148">
    <property type="entry name" value="DUF3987"/>
    <property type="match status" value="1"/>
</dbReference>
<comment type="caution">
    <text evidence="2">The sequence shown here is derived from an EMBL/GenBank/DDBJ whole genome shotgun (WGS) entry which is preliminary data.</text>
</comment>
<evidence type="ECO:0000256" key="1">
    <source>
        <dbReference type="SAM" id="MobiDB-lite"/>
    </source>
</evidence>